<dbReference type="InterPro" id="IPR035979">
    <property type="entry name" value="RBD_domain_sf"/>
</dbReference>
<dbReference type="GO" id="GO:0003729">
    <property type="term" value="F:mRNA binding"/>
    <property type="evidence" value="ECO:0000318"/>
    <property type="project" value="GO_Central"/>
</dbReference>
<dbReference type="InterPro" id="IPR012677">
    <property type="entry name" value="Nucleotide-bd_a/b_plait_sf"/>
</dbReference>
<evidence type="ECO:0000256" key="1">
    <source>
        <dbReference type="ARBA" id="ARBA00022884"/>
    </source>
</evidence>
<dbReference type="AlphaFoldDB" id="A0A022R0C1"/>
<name>A0A022R0C1_ERYGU</name>
<feature type="compositionally biased region" description="Basic and acidic residues" evidence="4">
    <location>
        <begin position="275"/>
        <end position="288"/>
    </location>
</feature>
<feature type="domain" description="RRM" evidence="5">
    <location>
        <begin position="187"/>
        <end position="265"/>
    </location>
</feature>
<dbReference type="GO" id="GO:0009507">
    <property type="term" value="C:chloroplast"/>
    <property type="evidence" value="ECO:0007669"/>
    <property type="project" value="GOC"/>
</dbReference>
<evidence type="ECO:0000256" key="3">
    <source>
        <dbReference type="SAM" id="Coils"/>
    </source>
</evidence>
<organism evidence="6 7">
    <name type="scientific">Erythranthe guttata</name>
    <name type="common">Yellow monkey flower</name>
    <name type="synonym">Mimulus guttatus</name>
    <dbReference type="NCBI Taxonomy" id="4155"/>
    <lineage>
        <taxon>Eukaryota</taxon>
        <taxon>Viridiplantae</taxon>
        <taxon>Streptophyta</taxon>
        <taxon>Embryophyta</taxon>
        <taxon>Tracheophyta</taxon>
        <taxon>Spermatophyta</taxon>
        <taxon>Magnoliopsida</taxon>
        <taxon>eudicotyledons</taxon>
        <taxon>Gunneridae</taxon>
        <taxon>Pentapetalae</taxon>
        <taxon>asterids</taxon>
        <taxon>lamiids</taxon>
        <taxon>Lamiales</taxon>
        <taxon>Phrymaceae</taxon>
        <taxon>Erythranthe</taxon>
    </lineage>
</organism>
<keyword evidence="1 2" id="KW-0694">RNA-binding</keyword>
<sequence length="312" mass="34668">MALGAKEAASSFILSVPKFHSSNKSVVSSSIRFSKVSAAALKFNLNCTKTKPGFLQLHSALQVNLQQQQEDEEEEKKEVGKWDNRRKLFVLNLPWAFSVVDIKKLFGECGVVDDVEIIKQKDGKSRGFAFVTMATGEEAQAAILKYDSHELSDRIIRVEFAKQFKRPIRTTDSVVSSSSIPAGETRHKLYVSNLGWKVRSTDLREFFSSKFKPLSVKVVFDSPSGKSAGYGFVSFATKEEADSAISQLNGTELLGRPVRLKAASEKNIIGTSQTKQEKEKEESSEKSIIDNSQNKEEEESTDKTSNNPRNNA</sequence>
<gene>
    <name evidence="6" type="ORF">MIMGU_mgv1a010436mg</name>
</gene>
<dbReference type="PANTHER" id="PTHR48025">
    <property type="entry name" value="OS02G0815200 PROTEIN"/>
    <property type="match status" value="1"/>
</dbReference>
<keyword evidence="7" id="KW-1185">Reference proteome</keyword>
<evidence type="ECO:0000313" key="6">
    <source>
        <dbReference type="EMBL" id="EYU34147.1"/>
    </source>
</evidence>
<proteinExistence type="predicted"/>
<feature type="coiled-coil region" evidence="3">
    <location>
        <begin position="58"/>
        <end position="85"/>
    </location>
</feature>
<dbReference type="Pfam" id="PF00076">
    <property type="entry name" value="RRM_1"/>
    <property type="match status" value="2"/>
</dbReference>
<feature type="region of interest" description="Disordered" evidence="4">
    <location>
        <begin position="265"/>
        <end position="312"/>
    </location>
</feature>
<dbReference type="InterPro" id="IPR000504">
    <property type="entry name" value="RRM_dom"/>
</dbReference>
<dbReference type="OMA" id="LSFPWYP"/>
<dbReference type="eggNOG" id="KOG0118">
    <property type="taxonomic scope" value="Eukaryota"/>
</dbReference>
<dbReference type="STRING" id="4155.A0A022R0C1"/>
<accession>A0A022R0C1</accession>
<evidence type="ECO:0000256" key="2">
    <source>
        <dbReference type="PROSITE-ProRule" id="PRU00176"/>
    </source>
</evidence>
<feature type="compositionally biased region" description="Polar residues" evidence="4">
    <location>
        <begin position="303"/>
        <end position="312"/>
    </location>
</feature>
<dbReference type="EMBL" id="KI630726">
    <property type="protein sequence ID" value="EYU34147.1"/>
    <property type="molecule type" value="Genomic_DNA"/>
</dbReference>
<dbReference type="PANTHER" id="PTHR48025:SF6">
    <property type="entry name" value="RRM DOMAIN-CONTAINING PROTEIN"/>
    <property type="match status" value="1"/>
</dbReference>
<dbReference type="PROSITE" id="PS50102">
    <property type="entry name" value="RRM"/>
    <property type="match status" value="2"/>
</dbReference>
<dbReference type="GO" id="GO:1901259">
    <property type="term" value="P:chloroplast rRNA processing"/>
    <property type="evidence" value="ECO:0000318"/>
    <property type="project" value="GO_Central"/>
</dbReference>
<protein>
    <recommendedName>
        <fullName evidence="5">RRM domain-containing protein</fullName>
    </recommendedName>
</protein>
<dbReference type="SMART" id="SM00360">
    <property type="entry name" value="RRM"/>
    <property type="match status" value="2"/>
</dbReference>
<dbReference type="SMART" id="SM00361">
    <property type="entry name" value="RRM_1"/>
    <property type="match status" value="1"/>
</dbReference>
<evidence type="ECO:0000259" key="5">
    <source>
        <dbReference type="PROSITE" id="PS50102"/>
    </source>
</evidence>
<dbReference type="InterPro" id="IPR003954">
    <property type="entry name" value="RRM_euk-type"/>
</dbReference>
<dbReference type="OrthoDB" id="439808at2759"/>
<evidence type="ECO:0000256" key="4">
    <source>
        <dbReference type="SAM" id="MobiDB-lite"/>
    </source>
</evidence>
<dbReference type="SUPFAM" id="SSF54928">
    <property type="entry name" value="RNA-binding domain, RBD"/>
    <property type="match status" value="2"/>
</dbReference>
<feature type="domain" description="RRM" evidence="5">
    <location>
        <begin position="86"/>
        <end position="163"/>
    </location>
</feature>
<reference evidence="6 7" key="1">
    <citation type="journal article" date="2013" name="Proc. Natl. Acad. Sci. U.S.A.">
        <title>Fine-scale variation in meiotic recombination in Mimulus inferred from population shotgun sequencing.</title>
        <authorList>
            <person name="Hellsten U."/>
            <person name="Wright K.M."/>
            <person name="Jenkins J."/>
            <person name="Shu S."/>
            <person name="Yuan Y."/>
            <person name="Wessler S.R."/>
            <person name="Schmutz J."/>
            <person name="Willis J.H."/>
            <person name="Rokhsar D.S."/>
        </authorList>
    </citation>
    <scope>NUCLEOTIDE SEQUENCE [LARGE SCALE GENOMIC DNA]</scope>
    <source>
        <strain evidence="7">cv. DUN x IM62</strain>
    </source>
</reference>
<keyword evidence="3" id="KW-0175">Coiled coil</keyword>
<dbReference type="KEGG" id="egt:105961623"/>
<dbReference type="PhylomeDB" id="A0A022R0C1"/>
<dbReference type="CDD" id="cd00590">
    <property type="entry name" value="RRM_SF"/>
    <property type="match status" value="1"/>
</dbReference>
<dbReference type="Gene3D" id="3.30.70.330">
    <property type="match status" value="2"/>
</dbReference>
<dbReference type="Proteomes" id="UP000030748">
    <property type="component" value="Unassembled WGS sequence"/>
</dbReference>
<dbReference type="InterPro" id="IPR050502">
    <property type="entry name" value="Euk_RNA-bind_prot"/>
</dbReference>
<evidence type="ECO:0000313" key="7">
    <source>
        <dbReference type="Proteomes" id="UP000030748"/>
    </source>
</evidence>